<keyword evidence="2" id="KW-1185">Reference proteome</keyword>
<dbReference type="Gramene" id="Bra034633.1">
    <property type="protein sequence ID" value="Bra034633.1-P"/>
    <property type="gene ID" value="Bra034633"/>
</dbReference>
<reference evidence="1 2" key="2">
    <citation type="journal article" date="2018" name="Hortic Res">
        <title>Improved Brassica rapa reference genome by single-molecule sequencing and chromosome conformation capture technologies.</title>
        <authorList>
            <person name="Zhang L."/>
            <person name="Cai X."/>
            <person name="Wu J."/>
            <person name="Liu M."/>
            <person name="Grob S."/>
            <person name="Cheng F."/>
            <person name="Liang J."/>
            <person name="Cai C."/>
            <person name="Liu Z."/>
            <person name="Liu B."/>
            <person name="Wang F."/>
            <person name="Li S."/>
            <person name="Liu F."/>
            <person name="Li X."/>
            <person name="Cheng L."/>
            <person name="Yang W."/>
            <person name="Li M.H."/>
            <person name="Grossniklaus U."/>
            <person name="Zheng H."/>
            <person name="Wang X."/>
        </authorList>
    </citation>
    <scope>NUCLEOTIDE SEQUENCE [LARGE SCALE GENOMIC DNA]</scope>
    <source>
        <strain evidence="1 2">cv. Chiifu-401-42</strain>
    </source>
</reference>
<dbReference type="Proteomes" id="UP000011750">
    <property type="component" value="Chromosome A08"/>
</dbReference>
<evidence type="ECO:0000313" key="2">
    <source>
        <dbReference type="Proteomes" id="UP000011750"/>
    </source>
</evidence>
<accession>M4F0N8</accession>
<dbReference type="EnsemblPlants" id="Bra034633.1">
    <property type="protein sequence ID" value="Bra034633.1-P"/>
    <property type="gene ID" value="Bra034633"/>
</dbReference>
<name>M4F0N8_BRACM</name>
<evidence type="ECO:0000313" key="1">
    <source>
        <dbReference type="EnsemblPlants" id="Bra034633.1-P"/>
    </source>
</evidence>
<sequence>MDQLTRDEAKYAKELNQTGFEDIDEEDLVLSPLTFVPSADLTTGGVQFGENIT</sequence>
<protein>
    <submittedName>
        <fullName evidence="1">Uncharacterized protein</fullName>
    </submittedName>
</protein>
<organism evidence="1 2">
    <name type="scientific">Brassica campestris</name>
    <name type="common">Field mustard</name>
    <dbReference type="NCBI Taxonomy" id="3711"/>
    <lineage>
        <taxon>Eukaryota</taxon>
        <taxon>Viridiplantae</taxon>
        <taxon>Streptophyta</taxon>
        <taxon>Embryophyta</taxon>
        <taxon>Tracheophyta</taxon>
        <taxon>Spermatophyta</taxon>
        <taxon>Magnoliopsida</taxon>
        <taxon>eudicotyledons</taxon>
        <taxon>Gunneridae</taxon>
        <taxon>Pentapetalae</taxon>
        <taxon>rosids</taxon>
        <taxon>malvids</taxon>
        <taxon>Brassicales</taxon>
        <taxon>Brassicaceae</taxon>
        <taxon>Brassiceae</taxon>
        <taxon>Brassica</taxon>
    </lineage>
</organism>
<proteinExistence type="predicted"/>
<dbReference type="InParanoid" id="M4F0N8"/>
<reference evidence="1" key="3">
    <citation type="submission" date="2023-03" db="UniProtKB">
        <authorList>
            <consortium name="EnsemblPlants"/>
        </authorList>
    </citation>
    <scope>IDENTIFICATION</scope>
    <source>
        <strain evidence="1">cv. Chiifu-401-42</strain>
    </source>
</reference>
<reference evidence="1 2" key="1">
    <citation type="journal article" date="2011" name="Nat. Genet.">
        <title>The genome of the mesopolyploid crop species Brassica rapa.</title>
        <authorList>
            <consortium name="Brassica rapa Genome Sequencing Project Consortium"/>
            <person name="Wang X."/>
            <person name="Wang H."/>
            <person name="Wang J."/>
            <person name="Sun R."/>
            <person name="Wu J."/>
            <person name="Liu S."/>
            <person name="Bai Y."/>
            <person name="Mun J.H."/>
            <person name="Bancroft I."/>
            <person name="Cheng F."/>
            <person name="Huang S."/>
            <person name="Li X."/>
            <person name="Hua W."/>
            <person name="Wang J."/>
            <person name="Wang X."/>
            <person name="Freeling M."/>
            <person name="Pires J.C."/>
            <person name="Paterson A.H."/>
            <person name="Chalhoub B."/>
            <person name="Wang B."/>
            <person name="Hayward A."/>
            <person name="Sharpe A.G."/>
            <person name="Park B.S."/>
            <person name="Weisshaar B."/>
            <person name="Liu B."/>
            <person name="Li B."/>
            <person name="Liu B."/>
            <person name="Tong C."/>
            <person name="Song C."/>
            <person name="Duran C."/>
            <person name="Peng C."/>
            <person name="Geng C."/>
            <person name="Koh C."/>
            <person name="Lin C."/>
            <person name="Edwards D."/>
            <person name="Mu D."/>
            <person name="Shen D."/>
            <person name="Soumpourou E."/>
            <person name="Li F."/>
            <person name="Fraser F."/>
            <person name="Conant G."/>
            <person name="Lassalle G."/>
            <person name="King G.J."/>
            <person name="Bonnema G."/>
            <person name="Tang H."/>
            <person name="Wang H."/>
            <person name="Belcram H."/>
            <person name="Zhou H."/>
            <person name="Hirakawa H."/>
            <person name="Abe H."/>
            <person name="Guo H."/>
            <person name="Wang H."/>
            <person name="Jin H."/>
            <person name="Parkin I.A."/>
            <person name="Batley J."/>
            <person name="Kim J.S."/>
            <person name="Just J."/>
            <person name="Li J."/>
            <person name="Xu J."/>
            <person name="Deng J."/>
            <person name="Kim J.A."/>
            <person name="Li J."/>
            <person name="Yu J."/>
            <person name="Meng J."/>
            <person name="Wang J."/>
            <person name="Min J."/>
            <person name="Poulain J."/>
            <person name="Wang J."/>
            <person name="Hatakeyama K."/>
            <person name="Wu K."/>
            <person name="Wang L."/>
            <person name="Fang L."/>
            <person name="Trick M."/>
            <person name="Links M.G."/>
            <person name="Zhao M."/>
            <person name="Jin M."/>
            <person name="Ramchiary N."/>
            <person name="Drou N."/>
            <person name="Berkman P.J."/>
            <person name="Cai Q."/>
            <person name="Huang Q."/>
            <person name="Li R."/>
            <person name="Tabata S."/>
            <person name="Cheng S."/>
            <person name="Zhang S."/>
            <person name="Zhang S."/>
            <person name="Huang S."/>
            <person name="Sato S."/>
            <person name="Sun S."/>
            <person name="Kwon S.J."/>
            <person name="Choi S.R."/>
            <person name="Lee T.H."/>
            <person name="Fan W."/>
            <person name="Zhao X."/>
            <person name="Tan X."/>
            <person name="Xu X."/>
            <person name="Wang Y."/>
            <person name="Qiu Y."/>
            <person name="Yin Y."/>
            <person name="Li Y."/>
            <person name="Du Y."/>
            <person name="Liao Y."/>
            <person name="Lim Y."/>
            <person name="Narusaka Y."/>
            <person name="Wang Y."/>
            <person name="Wang Z."/>
            <person name="Li Z."/>
            <person name="Wang Z."/>
            <person name="Xiong Z."/>
            <person name="Zhang Z."/>
        </authorList>
    </citation>
    <scope>NUCLEOTIDE SEQUENCE [LARGE SCALE GENOMIC DNA]</scope>
    <source>
        <strain evidence="1 2">cv. Chiifu-401-42</strain>
    </source>
</reference>
<dbReference type="HOGENOM" id="CLU_3071530_0_0_1"/>
<dbReference type="AlphaFoldDB" id="M4F0N8"/>